<dbReference type="SUPFAM" id="SSF49723">
    <property type="entry name" value="Lipase/lipooxygenase domain (PLAT/LH2 domain)"/>
    <property type="match status" value="1"/>
</dbReference>
<gene>
    <name evidence="1" type="ORF">JYZ213_LOCUS12439</name>
    <name evidence="2" type="ORF">OXD698_LOCUS19366</name>
</gene>
<reference evidence="2" key="1">
    <citation type="submission" date="2021-02" db="EMBL/GenBank/DDBJ databases">
        <authorList>
            <person name="Nowell W R."/>
        </authorList>
    </citation>
    <scope>NUCLEOTIDE SEQUENCE</scope>
</reference>
<proteinExistence type="predicted"/>
<dbReference type="Proteomes" id="UP000663844">
    <property type="component" value="Unassembled WGS sequence"/>
</dbReference>
<name>A0A819CF44_9BILA</name>
<dbReference type="InterPro" id="IPR036392">
    <property type="entry name" value="PLAT/LH2_dom_sf"/>
</dbReference>
<comment type="caution">
    <text evidence="2">The sequence shown here is derived from an EMBL/GenBank/DDBJ whole genome shotgun (WGS) entry which is preliminary data.</text>
</comment>
<evidence type="ECO:0000313" key="3">
    <source>
        <dbReference type="Proteomes" id="UP000663844"/>
    </source>
</evidence>
<evidence type="ECO:0000313" key="2">
    <source>
        <dbReference type="EMBL" id="CAF3819721.1"/>
    </source>
</evidence>
<evidence type="ECO:0000313" key="1">
    <source>
        <dbReference type="EMBL" id="CAF0935845.1"/>
    </source>
</evidence>
<organism evidence="2 3">
    <name type="scientific">Adineta steineri</name>
    <dbReference type="NCBI Taxonomy" id="433720"/>
    <lineage>
        <taxon>Eukaryota</taxon>
        <taxon>Metazoa</taxon>
        <taxon>Spiralia</taxon>
        <taxon>Gnathifera</taxon>
        <taxon>Rotifera</taxon>
        <taxon>Eurotatoria</taxon>
        <taxon>Bdelloidea</taxon>
        <taxon>Adinetida</taxon>
        <taxon>Adinetidae</taxon>
        <taxon>Adineta</taxon>
    </lineage>
</organism>
<accession>A0A819CF44</accession>
<dbReference type="AlphaFoldDB" id="A0A819CF44"/>
<dbReference type="Gene3D" id="2.60.60.20">
    <property type="entry name" value="PLAT/LH2 domain"/>
    <property type="match status" value="1"/>
</dbReference>
<dbReference type="EMBL" id="CAJOAZ010001476">
    <property type="protein sequence ID" value="CAF3819721.1"/>
    <property type="molecule type" value="Genomic_DNA"/>
</dbReference>
<dbReference type="EMBL" id="CAJNOG010000097">
    <property type="protein sequence ID" value="CAF0935845.1"/>
    <property type="molecule type" value="Genomic_DNA"/>
</dbReference>
<sequence>MHIDISGNNDYTRVQTLTDSHRKNFQQGETDAFIMAVSSWHANIDKGCSSSWFLKYIIIRNLQALKKFHFIPQQRCDVEK</sequence>
<protein>
    <submittedName>
        <fullName evidence="2">Uncharacterized protein</fullName>
    </submittedName>
</protein>
<dbReference type="Proteomes" id="UP000663845">
    <property type="component" value="Unassembled WGS sequence"/>
</dbReference>